<dbReference type="STRING" id="929556.Solca_3266"/>
<accession>H8KWU7</accession>
<dbReference type="AlphaFoldDB" id="H8KWU7"/>
<dbReference type="CDD" id="cd08977">
    <property type="entry name" value="SusD"/>
    <property type="match status" value="1"/>
</dbReference>
<keyword evidence="9" id="KW-1185">Reference proteome</keyword>
<dbReference type="HOGENOM" id="CLU_015553_0_0_10"/>
<evidence type="ECO:0000256" key="3">
    <source>
        <dbReference type="ARBA" id="ARBA00022729"/>
    </source>
</evidence>
<proteinExistence type="inferred from homology"/>
<dbReference type="Proteomes" id="UP000007590">
    <property type="component" value="Chromosome"/>
</dbReference>
<dbReference type="InterPro" id="IPR011990">
    <property type="entry name" value="TPR-like_helical_dom_sf"/>
</dbReference>
<dbReference type="Gene3D" id="1.25.40.390">
    <property type="match status" value="1"/>
</dbReference>
<dbReference type="InterPro" id="IPR033985">
    <property type="entry name" value="SusD-like_N"/>
</dbReference>
<sequence>MKIIKYIIGFAVCLTVLTSCEKDVLDKDDLSRTSEGTVWNDITLVDKYVNYFYSTISSDFPTATNWDVATDIGDNGLANDIYKTEKYSNALQANWTSADKVAFYERWTTLYQNVRRANDFLSRIDGVRGDENLKKRMKAEIRFFRAMYYFELTRTFSDDPGVNADPLGVPIIEKALVFGQDSINIPRSTQKECIDYVVAELDQTAKDLGELPTSYTSQVGRITKGAALALKGRMLLHVGRYQESATVNKEVMDMGYTLYPDYSKLFTVKNNPEIILSVQHNNVLLERGHRIDYYLSPGSQGGYARWNPTQNLVDSYELTDGKQPSASALYDPQNPYLNRDKRFYATIVYDGSTYRGKVMQLYTGGFDINNGGLFKSQTNYYLRKFAAESYTDMTNTLTGSDQNWIVIRLGEVMLNYAEAQNESIGPDESVYNAINAIRARAGQPNLPTGLSQDEMRQRIRQERKIELAFEDFRFWDVRRWRIADQADQLSIYGITVTLDATTGKKTFTKKLVETRPFPQKFYSTPIPIDELNNNKKMIQNFYWK</sequence>
<evidence type="ECO:0000256" key="2">
    <source>
        <dbReference type="ARBA" id="ARBA00006275"/>
    </source>
</evidence>
<evidence type="ECO:0000256" key="1">
    <source>
        <dbReference type="ARBA" id="ARBA00004442"/>
    </source>
</evidence>
<feature type="domain" description="SusD-like N-terminal" evidence="7">
    <location>
        <begin position="39"/>
        <end position="235"/>
    </location>
</feature>
<dbReference type="SUPFAM" id="SSF48452">
    <property type="entry name" value="TPR-like"/>
    <property type="match status" value="1"/>
</dbReference>
<keyword evidence="5" id="KW-0998">Cell outer membrane</keyword>
<name>H8KWU7_SOLCM</name>
<reference evidence="8" key="1">
    <citation type="submission" date="2012-02" db="EMBL/GenBank/DDBJ databases">
        <title>The complete genome of Solitalea canadensis DSM 3403.</title>
        <authorList>
            <consortium name="US DOE Joint Genome Institute (JGI-PGF)"/>
            <person name="Lucas S."/>
            <person name="Copeland A."/>
            <person name="Lapidus A."/>
            <person name="Glavina del Rio T."/>
            <person name="Dalin E."/>
            <person name="Tice H."/>
            <person name="Bruce D."/>
            <person name="Goodwin L."/>
            <person name="Pitluck S."/>
            <person name="Peters L."/>
            <person name="Ovchinnikova G."/>
            <person name="Lu M."/>
            <person name="Kyrpides N."/>
            <person name="Mavromatis K."/>
            <person name="Ivanova N."/>
            <person name="Brettin T."/>
            <person name="Detter J.C."/>
            <person name="Han C."/>
            <person name="Larimer F."/>
            <person name="Land M."/>
            <person name="Hauser L."/>
            <person name="Markowitz V."/>
            <person name="Cheng J.-F."/>
            <person name="Hugenholtz P."/>
            <person name="Woyke T."/>
            <person name="Wu D."/>
            <person name="Spring S."/>
            <person name="Schroeder M."/>
            <person name="Kopitz M."/>
            <person name="Brambilla E."/>
            <person name="Klenk H.-P."/>
            <person name="Eisen J.A."/>
        </authorList>
    </citation>
    <scope>NUCLEOTIDE SEQUENCE</scope>
    <source>
        <strain evidence="8">DSM 3403</strain>
    </source>
</reference>
<dbReference type="Pfam" id="PF07980">
    <property type="entry name" value="SusD_RagB"/>
    <property type="match status" value="1"/>
</dbReference>
<keyword evidence="4" id="KW-0472">Membrane</keyword>
<comment type="subcellular location">
    <subcellularLocation>
        <location evidence="1">Cell outer membrane</location>
    </subcellularLocation>
</comment>
<feature type="domain" description="RagB/SusD" evidence="6">
    <location>
        <begin position="293"/>
        <end position="543"/>
    </location>
</feature>
<evidence type="ECO:0000256" key="5">
    <source>
        <dbReference type="ARBA" id="ARBA00023237"/>
    </source>
</evidence>
<dbReference type="KEGG" id="scn:Solca_3266"/>
<dbReference type="OrthoDB" id="691231at2"/>
<dbReference type="Pfam" id="PF14322">
    <property type="entry name" value="SusD-like_3"/>
    <property type="match status" value="1"/>
</dbReference>
<dbReference type="InterPro" id="IPR012944">
    <property type="entry name" value="SusD_RagB_dom"/>
</dbReference>
<dbReference type="RefSeq" id="WP_014681499.1">
    <property type="nucleotide sequence ID" value="NC_017770.1"/>
</dbReference>
<evidence type="ECO:0000313" key="9">
    <source>
        <dbReference type="Proteomes" id="UP000007590"/>
    </source>
</evidence>
<organism evidence="8 9">
    <name type="scientific">Solitalea canadensis (strain ATCC 29591 / DSM 3403 / JCM 21819 / LMG 8368 / NBRC 15130 / NCIMB 12057 / USAM 9D)</name>
    <name type="common">Flexibacter canadensis</name>
    <dbReference type="NCBI Taxonomy" id="929556"/>
    <lineage>
        <taxon>Bacteria</taxon>
        <taxon>Pseudomonadati</taxon>
        <taxon>Bacteroidota</taxon>
        <taxon>Sphingobacteriia</taxon>
        <taxon>Sphingobacteriales</taxon>
        <taxon>Sphingobacteriaceae</taxon>
        <taxon>Solitalea</taxon>
    </lineage>
</organism>
<dbReference type="PROSITE" id="PS51257">
    <property type="entry name" value="PROKAR_LIPOPROTEIN"/>
    <property type="match status" value="1"/>
</dbReference>
<evidence type="ECO:0000259" key="6">
    <source>
        <dbReference type="Pfam" id="PF07980"/>
    </source>
</evidence>
<dbReference type="EMBL" id="CP003349">
    <property type="protein sequence ID" value="AFD08276.1"/>
    <property type="molecule type" value="Genomic_DNA"/>
</dbReference>
<comment type="similarity">
    <text evidence="2">Belongs to the SusD family.</text>
</comment>
<evidence type="ECO:0000256" key="4">
    <source>
        <dbReference type="ARBA" id="ARBA00023136"/>
    </source>
</evidence>
<protein>
    <submittedName>
        <fullName evidence="8">RagB/SusD family protein</fullName>
    </submittedName>
</protein>
<gene>
    <name evidence="8" type="ordered locus">Solca_3266</name>
</gene>
<dbReference type="eggNOG" id="COG1435">
    <property type="taxonomic scope" value="Bacteria"/>
</dbReference>
<evidence type="ECO:0000259" key="7">
    <source>
        <dbReference type="Pfam" id="PF14322"/>
    </source>
</evidence>
<dbReference type="GO" id="GO:0009279">
    <property type="term" value="C:cell outer membrane"/>
    <property type="evidence" value="ECO:0007669"/>
    <property type="project" value="UniProtKB-SubCell"/>
</dbReference>
<keyword evidence="3" id="KW-0732">Signal</keyword>
<evidence type="ECO:0000313" key="8">
    <source>
        <dbReference type="EMBL" id="AFD08276.1"/>
    </source>
</evidence>